<organism evidence="1 4">
    <name type="scientific">Aphanomyces astaci</name>
    <name type="common">Crayfish plague agent</name>
    <dbReference type="NCBI Taxonomy" id="112090"/>
    <lineage>
        <taxon>Eukaryota</taxon>
        <taxon>Sar</taxon>
        <taxon>Stramenopiles</taxon>
        <taxon>Oomycota</taxon>
        <taxon>Saprolegniomycetes</taxon>
        <taxon>Saprolegniales</taxon>
        <taxon>Verrucalvaceae</taxon>
        <taxon>Aphanomyces</taxon>
    </lineage>
</organism>
<evidence type="ECO:0000313" key="2">
    <source>
        <dbReference type="EMBL" id="RHZ34161.1"/>
    </source>
</evidence>
<dbReference type="Proteomes" id="UP000285712">
    <property type="component" value="Unassembled WGS sequence"/>
</dbReference>
<name>A0A3R6WTU9_APHAT</name>
<gene>
    <name evidence="1" type="ORF">DYB35_012405</name>
    <name evidence="2" type="ORF">DYB37_012834</name>
</gene>
<evidence type="ECO:0000313" key="3">
    <source>
        <dbReference type="Proteomes" id="UP000285430"/>
    </source>
</evidence>
<accession>A0A3R6WTU9</accession>
<evidence type="ECO:0000313" key="1">
    <source>
        <dbReference type="EMBL" id="RHY90180.1"/>
    </source>
</evidence>
<sequence length="232" mass="26863">MPDEGHLAPPQSIKRRIRPSIAQKLNAIAVAERTTVREAASTLGFPEGYIPSWMANQAKLKRCRDVKATKQNTGKSGAIRIIPDVHGLVTYMKDLRRQEMAVTSSHMLQYLRVDQLDWIEHYMRSRRSGYHSLRLLQHFAERHGFWRQRICHQKKSQEELEATRIAFGKQFHDKHPAIDMDVLYNSDETGMYYDMCSKIFWAIRGGGSYVANSKRHSYRMTVLLTVRGDGKK</sequence>
<dbReference type="EMBL" id="QUTG01003820">
    <property type="protein sequence ID" value="RHY90180.1"/>
    <property type="molecule type" value="Genomic_DNA"/>
</dbReference>
<dbReference type="VEuPathDB" id="FungiDB:H257_09781"/>
<comment type="caution">
    <text evidence="1">The sequence shown here is derived from an EMBL/GenBank/DDBJ whole genome shotgun (WGS) entry which is preliminary data.</text>
</comment>
<dbReference type="EMBL" id="QUTH01000364">
    <property type="protein sequence ID" value="RHZ34161.1"/>
    <property type="molecule type" value="Genomic_DNA"/>
</dbReference>
<protein>
    <recommendedName>
        <fullName evidence="5">HTH psq-type domain-containing protein</fullName>
    </recommendedName>
</protein>
<dbReference type="AlphaFoldDB" id="A0A3R6WTU9"/>
<proteinExistence type="predicted"/>
<evidence type="ECO:0008006" key="5">
    <source>
        <dbReference type="Google" id="ProtNLM"/>
    </source>
</evidence>
<dbReference type="Proteomes" id="UP000285430">
    <property type="component" value="Unassembled WGS sequence"/>
</dbReference>
<evidence type="ECO:0000313" key="4">
    <source>
        <dbReference type="Proteomes" id="UP000285712"/>
    </source>
</evidence>
<reference evidence="3 4" key="1">
    <citation type="submission" date="2018-08" db="EMBL/GenBank/DDBJ databases">
        <title>Aphanomyces genome sequencing and annotation.</title>
        <authorList>
            <person name="Minardi D."/>
            <person name="Oidtmann B."/>
            <person name="Van Der Giezen M."/>
            <person name="Studholme D.J."/>
        </authorList>
    </citation>
    <scope>NUCLEOTIDE SEQUENCE [LARGE SCALE GENOMIC DNA]</scope>
    <source>
        <strain evidence="2 3">Da</strain>
        <strain evidence="1 4">Sv</strain>
    </source>
</reference>